<evidence type="ECO:0000313" key="2">
    <source>
        <dbReference type="Proteomes" id="UP001597520"/>
    </source>
</evidence>
<reference evidence="2" key="1">
    <citation type="journal article" date="2019" name="Int. J. Syst. Evol. Microbiol.">
        <title>The Global Catalogue of Microorganisms (GCM) 10K type strain sequencing project: providing services to taxonomists for standard genome sequencing and annotation.</title>
        <authorList>
            <consortium name="The Broad Institute Genomics Platform"/>
            <consortium name="The Broad Institute Genome Sequencing Center for Infectious Disease"/>
            <person name="Wu L."/>
            <person name="Ma J."/>
        </authorList>
    </citation>
    <scope>NUCLEOTIDE SEQUENCE [LARGE SCALE GENOMIC DNA]</scope>
    <source>
        <strain evidence="2">KCTC 33792</strain>
    </source>
</reference>
<sequence>MNDDSKVQQLEEEIEAFKQESRDFYTALEKRFKGTGSENDALVHFFSYSVYLSTDDVILLGSFTIKNTGNTVQNVPGICLVFHLPKNFSFTGKFVRSEESVVENNEAVWRMMPEKKGQKEEIWLEPREPLELVPGSSISFESFQLVWEWNDAHDALVYGYTYQKETEESSASLNHIHIQREQTAKKKKGASSHDPA</sequence>
<proteinExistence type="predicted"/>
<protein>
    <submittedName>
        <fullName evidence="1">Uncharacterized protein</fullName>
    </submittedName>
</protein>
<keyword evidence="2" id="KW-1185">Reference proteome</keyword>
<gene>
    <name evidence="1" type="ORF">ACFSUB_13520</name>
</gene>
<dbReference type="EMBL" id="JBHUML010000005">
    <property type="protein sequence ID" value="MFD2706481.1"/>
    <property type="molecule type" value="Genomic_DNA"/>
</dbReference>
<evidence type="ECO:0000313" key="1">
    <source>
        <dbReference type="EMBL" id="MFD2706481.1"/>
    </source>
</evidence>
<name>A0ABW5T3B2_9BACI</name>
<dbReference type="RefSeq" id="WP_380713800.1">
    <property type="nucleotide sequence ID" value="NZ_JBHUML010000005.1"/>
</dbReference>
<comment type="caution">
    <text evidence="1">The sequence shown here is derived from an EMBL/GenBank/DDBJ whole genome shotgun (WGS) entry which is preliminary data.</text>
</comment>
<organism evidence="1 2">
    <name type="scientific">Salibacterium lacus</name>
    <dbReference type="NCBI Taxonomy" id="1898109"/>
    <lineage>
        <taxon>Bacteria</taxon>
        <taxon>Bacillati</taxon>
        <taxon>Bacillota</taxon>
        <taxon>Bacilli</taxon>
        <taxon>Bacillales</taxon>
        <taxon>Bacillaceae</taxon>
    </lineage>
</organism>
<dbReference type="Proteomes" id="UP001597520">
    <property type="component" value="Unassembled WGS sequence"/>
</dbReference>
<accession>A0ABW5T3B2</accession>